<keyword evidence="1" id="KW-0175">Coiled coil</keyword>
<dbReference type="Pfam" id="PF07635">
    <property type="entry name" value="PSCyt1"/>
    <property type="match status" value="1"/>
</dbReference>
<dbReference type="InterPro" id="IPR011444">
    <property type="entry name" value="DUF1549"/>
</dbReference>
<dbReference type="EMBL" id="EF591887">
    <property type="protein sequence ID" value="ABX10659.1"/>
    <property type="molecule type" value="Genomic_DNA"/>
</dbReference>
<evidence type="ECO:0000259" key="2">
    <source>
        <dbReference type="Pfam" id="PF07583"/>
    </source>
</evidence>
<dbReference type="PANTHER" id="PTHR35889">
    <property type="entry name" value="CYCLOINULO-OLIGOSACCHARIDE FRUCTANOTRANSFERASE-RELATED"/>
    <property type="match status" value="1"/>
</dbReference>
<gene>
    <name evidence="5" type="ORF">6FN_21</name>
</gene>
<evidence type="ECO:0000256" key="1">
    <source>
        <dbReference type="SAM" id="Coils"/>
    </source>
</evidence>
<sequence length="838" mass="94024">MRTLIFLWKPAMSRLLIFKFSIILSAILLNLSLSIGQDEIPADQLAFFEKKIRPVLIAHCYQCHSQDSKSLKGGLALDTLEGIRAGGDSGHAVVPRDVEGSVLMEAIRYESMEMPPKQKLSQAVIGDFQKWIEMGAPDPRKGASLIKREIDFYDAKNHWSFQPIHRTTPPTVENKTWPKSSVDNFILAQLESKGLRPVGDASRQVLVRRLYYDLIGLPPSPDQLQAALQDDSPDAIENLVDRLLASLQFGERWGRHWLDVVRYAESNGRERNIVYPTAWRYRDYVIDAFNNDTPFNRFIQEQLAGDLLTDAGDNEAIATGFLAIGPKLLNEGNREAFVMDLVDDQIDVTTRAFMGLTVSCARCHDHKFDPIPTAEYYSMAGIFRSTSTLYGTKRQQGNRQGSSLVALEIPPSEKSAAAKQRKQTESLKRELKTVQKSIVKFQAETREMANRKKKDKKYKPDAKQAAALRKSLSEARKKASSLQKKIKNLGENDIEFMAMGVREGKIADSPIYVRGEVTGRKGKATRGFLTILESDLEQTFIESGQSGRKELADWIIASENPMTARVAVNRVWHHLFGNGIVRTVDNFGATGETPTHPELLDFLAVGFQEQGWSIKRLIRGLVLSRTYQLSADHSPRNYEVDPDNFLLWRHKSQRVDAEALRDAMLLASGDLDLSPADGSPLSKLRGEFGRGNSVAVVKAASQHRSVYLPIVRNAVPDVLKLFDFAEPSILVGERPITTVPTQALYFLNSKIVTSQCDRLAQRLLADDSISDRERVNLAYQSVLSRNATVAEVERAQKYIKNLASEFLGATDDVEKRRQIAWSGFCQILFGSAEFRYVD</sequence>
<dbReference type="InterPro" id="IPR022655">
    <property type="entry name" value="DUF1553"/>
</dbReference>
<accession>A9LH00</accession>
<feature type="domain" description="Cytochrome C Planctomycete-type" evidence="4">
    <location>
        <begin position="60"/>
        <end position="117"/>
    </location>
</feature>
<dbReference type="InterPro" id="IPR011429">
    <property type="entry name" value="Cyt_c_Planctomycete-type"/>
</dbReference>
<dbReference type="Pfam" id="PF07587">
    <property type="entry name" value="PSD1"/>
    <property type="match status" value="1"/>
</dbReference>
<dbReference type="PANTHER" id="PTHR35889:SF3">
    <property type="entry name" value="F-BOX DOMAIN-CONTAINING PROTEIN"/>
    <property type="match status" value="1"/>
</dbReference>
<reference evidence="5" key="1">
    <citation type="journal article" date="2007" name="ISME J.">
        <title>Fosmids of novel marine Planctomycetes from the Namibian and Oregon coast upwelling systems and their cross-comparison with planctomycete genomes.</title>
        <authorList>
            <person name="Woebken D."/>
            <person name="Teeling H."/>
            <person name="Wecker P."/>
            <person name="Dumitriu A."/>
            <person name="Kostadinov I."/>
            <person name="DeLong E.F."/>
            <person name="Amann R."/>
            <person name="Gloeckner F.O."/>
        </authorList>
    </citation>
    <scope>NUCLEOTIDE SEQUENCE</scope>
</reference>
<name>A9LH00_9BACT</name>
<feature type="domain" description="DUF1553" evidence="3">
    <location>
        <begin position="547"/>
        <end position="798"/>
    </location>
</feature>
<dbReference type="Pfam" id="PF07583">
    <property type="entry name" value="PSCyt2"/>
    <property type="match status" value="1"/>
</dbReference>
<protein>
    <submittedName>
        <fullName evidence="5">Hypothetical secreted protein</fullName>
    </submittedName>
</protein>
<evidence type="ECO:0000259" key="3">
    <source>
        <dbReference type="Pfam" id="PF07587"/>
    </source>
</evidence>
<feature type="domain" description="DUF1549" evidence="2">
    <location>
        <begin position="182"/>
        <end position="387"/>
    </location>
</feature>
<evidence type="ECO:0000313" key="5">
    <source>
        <dbReference type="EMBL" id="ABX10659.1"/>
    </source>
</evidence>
<feature type="coiled-coil region" evidence="1">
    <location>
        <begin position="417"/>
        <end position="492"/>
    </location>
</feature>
<proteinExistence type="predicted"/>
<dbReference type="AlphaFoldDB" id="A9LH00"/>
<evidence type="ECO:0000259" key="4">
    <source>
        <dbReference type="Pfam" id="PF07635"/>
    </source>
</evidence>
<organism evidence="5">
    <name type="scientific">uncultured planctomycete 6FN</name>
    <dbReference type="NCBI Taxonomy" id="455068"/>
    <lineage>
        <taxon>Bacteria</taxon>
        <taxon>Pseudomonadati</taxon>
        <taxon>Planctomycetota</taxon>
        <taxon>Planctomycetia</taxon>
        <taxon>Planctomycetales</taxon>
        <taxon>environmental samples</taxon>
    </lineage>
</organism>